<evidence type="ECO:0000313" key="4">
    <source>
        <dbReference type="Proteomes" id="UP000292564"/>
    </source>
</evidence>
<dbReference type="GO" id="GO:0008897">
    <property type="term" value="F:holo-[acyl-carrier-protein] synthase activity"/>
    <property type="evidence" value="ECO:0007669"/>
    <property type="project" value="InterPro"/>
</dbReference>
<organism evidence="3 4">
    <name type="scientific">Krasilnikovia cinnamomea</name>
    <dbReference type="NCBI Taxonomy" id="349313"/>
    <lineage>
        <taxon>Bacteria</taxon>
        <taxon>Bacillati</taxon>
        <taxon>Actinomycetota</taxon>
        <taxon>Actinomycetes</taxon>
        <taxon>Micromonosporales</taxon>
        <taxon>Micromonosporaceae</taxon>
        <taxon>Krasilnikovia</taxon>
    </lineage>
</organism>
<dbReference type="RefSeq" id="WP_130512866.1">
    <property type="nucleotide sequence ID" value="NZ_SHKY01000001.1"/>
</dbReference>
<dbReference type="Gene3D" id="3.90.470.20">
    <property type="entry name" value="4'-phosphopantetheinyl transferase domain"/>
    <property type="match status" value="1"/>
</dbReference>
<dbReference type="AlphaFoldDB" id="A0A4Q7ZU74"/>
<comment type="caution">
    <text evidence="3">The sequence shown here is derived from an EMBL/GenBank/DDBJ whole genome shotgun (WGS) entry which is preliminary data.</text>
</comment>
<dbReference type="Pfam" id="PF01648">
    <property type="entry name" value="ACPS"/>
    <property type="match status" value="1"/>
</dbReference>
<gene>
    <name evidence="3" type="ORF">EV385_6475</name>
</gene>
<dbReference type="Proteomes" id="UP000292564">
    <property type="component" value="Unassembled WGS sequence"/>
</dbReference>
<dbReference type="InterPro" id="IPR037143">
    <property type="entry name" value="4-PPantetheinyl_Trfase_dom_sf"/>
</dbReference>
<dbReference type="GO" id="GO:0000287">
    <property type="term" value="F:magnesium ion binding"/>
    <property type="evidence" value="ECO:0007669"/>
    <property type="project" value="InterPro"/>
</dbReference>
<evidence type="ECO:0000313" key="3">
    <source>
        <dbReference type="EMBL" id="RZU54524.1"/>
    </source>
</evidence>
<accession>A0A4Q7ZU74</accession>
<sequence>MYAADPARLEAALTALLGPEFEVSVAGRAPAGDDGPGAAHRREHRLGRAALRRVADRLGERVDTDRLVLPHPRMTLTHSAGVAVAVGARTSTGIGVDLEAVRPVNPGIARLFLTSAERARLGAAPPHVLLRLWTVKEAVFKADTGNAGRILADYELCRPAAWSGHATRGGSRFRYRTVELPGHLVSVAVHEERTA</sequence>
<keyword evidence="1 3" id="KW-0808">Transferase</keyword>
<dbReference type="InterPro" id="IPR008278">
    <property type="entry name" value="4-PPantetheinyl_Trfase_dom"/>
</dbReference>
<dbReference type="EMBL" id="SHKY01000001">
    <property type="protein sequence ID" value="RZU54524.1"/>
    <property type="molecule type" value="Genomic_DNA"/>
</dbReference>
<keyword evidence="4" id="KW-1185">Reference proteome</keyword>
<dbReference type="SUPFAM" id="SSF56214">
    <property type="entry name" value="4'-phosphopantetheinyl transferase"/>
    <property type="match status" value="1"/>
</dbReference>
<protein>
    <submittedName>
        <fullName evidence="3">4'-phosphopantetheinyl transferase EntD</fullName>
    </submittedName>
</protein>
<name>A0A4Q7ZU74_9ACTN</name>
<proteinExistence type="predicted"/>
<reference evidence="3 4" key="1">
    <citation type="submission" date="2019-02" db="EMBL/GenBank/DDBJ databases">
        <title>Sequencing the genomes of 1000 actinobacteria strains.</title>
        <authorList>
            <person name="Klenk H.-P."/>
        </authorList>
    </citation>
    <scope>NUCLEOTIDE SEQUENCE [LARGE SCALE GENOMIC DNA]</scope>
    <source>
        <strain evidence="3 4">DSM 45162</strain>
    </source>
</reference>
<dbReference type="OrthoDB" id="190168at2"/>
<evidence type="ECO:0000256" key="1">
    <source>
        <dbReference type="ARBA" id="ARBA00022679"/>
    </source>
</evidence>
<evidence type="ECO:0000259" key="2">
    <source>
        <dbReference type="Pfam" id="PF01648"/>
    </source>
</evidence>
<feature type="domain" description="4'-phosphopantetheinyl transferase" evidence="2">
    <location>
        <begin position="93"/>
        <end position="162"/>
    </location>
</feature>